<dbReference type="GO" id="GO:0004620">
    <property type="term" value="F:phospholipase activity"/>
    <property type="evidence" value="ECO:0000318"/>
    <property type="project" value="GO_Central"/>
</dbReference>
<dbReference type="GO" id="GO:0005783">
    <property type="term" value="C:endoplasmic reticulum"/>
    <property type="evidence" value="ECO:0000318"/>
    <property type="project" value="GO_Central"/>
</dbReference>
<dbReference type="GeneID" id="5718209"/>
<reference evidence="1 2" key="1">
    <citation type="journal article" date="2007" name="Science">
        <title>The Chlamydomonas genome reveals the evolution of key animal and plant functions.</title>
        <authorList>
            <person name="Merchant S.S."/>
            <person name="Prochnik S.E."/>
            <person name="Vallon O."/>
            <person name="Harris E.H."/>
            <person name="Karpowicz S.J."/>
            <person name="Witman G.B."/>
            <person name="Terry A."/>
            <person name="Salamov A."/>
            <person name="Fritz-Laylin L.K."/>
            <person name="Marechal-Drouard L."/>
            <person name="Marshall W.F."/>
            <person name="Qu L.H."/>
            <person name="Nelson D.R."/>
            <person name="Sanderfoot A.A."/>
            <person name="Spalding M.H."/>
            <person name="Kapitonov V.V."/>
            <person name="Ren Q."/>
            <person name="Ferris P."/>
            <person name="Lindquist E."/>
            <person name="Shapiro H."/>
            <person name="Lucas S.M."/>
            <person name="Grimwood J."/>
            <person name="Schmutz J."/>
            <person name="Cardol P."/>
            <person name="Cerutti H."/>
            <person name="Chanfreau G."/>
            <person name="Chen C.L."/>
            <person name="Cognat V."/>
            <person name="Croft M.T."/>
            <person name="Dent R."/>
            <person name="Dutcher S."/>
            <person name="Fernandez E."/>
            <person name="Fukuzawa H."/>
            <person name="Gonzalez-Ballester D."/>
            <person name="Gonzalez-Halphen D."/>
            <person name="Hallmann A."/>
            <person name="Hanikenne M."/>
            <person name="Hippler M."/>
            <person name="Inwood W."/>
            <person name="Jabbari K."/>
            <person name="Kalanon M."/>
            <person name="Kuras R."/>
            <person name="Lefebvre P.A."/>
            <person name="Lemaire S.D."/>
            <person name="Lobanov A.V."/>
            <person name="Lohr M."/>
            <person name="Manuell A."/>
            <person name="Meier I."/>
            <person name="Mets L."/>
            <person name="Mittag M."/>
            <person name="Mittelmeier T."/>
            <person name="Moroney J.V."/>
            <person name="Moseley J."/>
            <person name="Napoli C."/>
            <person name="Nedelcu A.M."/>
            <person name="Niyogi K."/>
            <person name="Novoselov S.V."/>
            <person name="Paulsen I.T."/>
            <person name="Pazour G."/>
            <person name="Purton S."/>
            <person name="Ral J.P."/>
            <person name="Riano-Pachon D.M."/>
            <person name="Riekhof W."/>
            <person name="Rymarquis L."/>
            <person name="Schroda M."/>
            <person name="Stern D."/>
            <person name="Umen J."/>
            <person name="Willows R."/>
            <person name="Wilson N."/>
            <person name="Zimmer S.L."/>
            <person name="Allmer J."/>
            <person name="Balk J."/>
            <person name="Bisova K."/>
            <person name="Chen C.J."/>
            <person name="Elias M."/>
            <person name="Gendler K."/>
            <person name="Hauser C."/>
            <person name="Lamb M.R."/>
            <person name="Ledford H."/>
            <person name="Long J.C."/>
            <person name="Minagawa J."/>
            <person name="Page M.D."/>
            <person name="Pan J."/>
            <person name="Pootakham W."/>
            <person name="Roje S."/>
            <person name="Rose A."/>
            <person name="Stahlberg E."/>
            <person name="Terauchi A.M."/>
            <person name="Yang P."/>
            <person name="Ball S."/>
            <person name="Bowler C."/>
            <person name="Dieckmann C.L."/>
            <person name="Gladyshev V.N."/>
            <person name="Green P."/>
            <person name="Jorgensen R."/>
            <person name="Mayfield S."/>
            <person name="Mueller-Roeber B."/>
            <person name="Rajamani S."/>
            <person name="Sayre R.T."/>
            <person name="Brokstein P."/>
            <person name="Dubchak I."/>
            <person name="Goodstein D."/>
            <person name="Hornick L."/>
            <person name="Huang Y.W."/>
            <person name="Jhaveri J."/>
            <person name="Luo Y."/>
            <person name="Martinez D."/>
            <person name="Ngau W.C."/>
            <person name="Otillar B."/>
            <person name="Poliakov A."/>
            <person name="Porter A."/>
            <person name="Szajkowski L."/>
            <person name="Werner G."/>
            <person name="Zhou K."/>
            <person name="Grigoriev I.V."/>
            <person name="Rokhsar D.S."/>
            <person name="Grossman A.R."/>
        </authorList>
    </citation>
    <scope>NUCLEOTIDE SEQUENCE [LARGE SCALE GENOMIC DNA]</scope>
    <source>
        <strain evidence="2">CC-503</strain>
    </source>
</reference>
<dbReference type="GO" id="GO:0016020">
    <property type="term" value="C:membrane"/>
    <property type="evidence" value="ECO:0000318"/>
    <property type="project" value="GO_Central"/>
</dbReference>
<dbReference type="SUPFAM" id="SSF48403">
    <property type="entry name" value="Ankyrin repeat"/>
    <property type="match status" value="1"/>
</dbReference>
<dbReference type="Gene3D" id="1.25.40.20">
    <property type="entry name" value="Ankyrin repeat-containing domain"/>
    <property type="match status" value="2"/>
</dbReference>
<gene>
    <name evidence="1" type="ORF">CHLRE_10g453700v5</name>
</gene>
<name>A0A2K3DBC9_CHLRE</name>
<dbReference type="ExpressionAtlas" id="A0A2K3DBC9">
    <property type="expression patterns" value="baseline and differential"/>
</dbReference>
<dbReference type="PaxDb" id="3055-EDO95699"/>
<dbReference type="GO" id="GO:0071944">
    <property type="term" value="C:cell periphery"/>
    <property type="evidence" value="ECO:0000318"/>
    <property type="project" value="GO_Central"/>
</dbReference>
<dbReference type="PANTHER" id="PTHR12393:SF6">
    <property type="entry name" value="SPHINGOMYELIN PHOSPHODIESTERASE 2"/>
    <property type="match status" value="1"/>
</dbReference>
<evidence type="ECO:0000313" key="1">
    <source>
        <dbReference type="EMBL" id="PNW77831.1"/>
    </source>
</evidence>
<dbReference type="Proteomes" id="UP000006906">
    <property type="component" value="Chromosome 10"/>
</dbReference>
<protein>
    <submittedName>
        <fullName evidence="1">Uncharacterized protein</fullName>
    </submittedName>
</protein>
<dbReference type="GO" id="GO:0046513">
    <property type="term" value="P:ceramide biosynthetic process"/>
    <property type="evidence" value="ECO:0000318"/>
    <property type="project" value="GO_Central"/>
</dbReference>
<dbReference type="PANTHER" id="PTHR12393">
    <property type="entry name" value="SPHINGOMYELIN PHOSPHODIESTERASE RELATED"/>
    <property type="match status" value="1"/>
</dbReference>
<dbReference type="InterPro" id="IPR036770">
    <property type="entry name" value="Ankyrin_rpt-contain_sf"/>
</dbReference>
<dbReference type="RefSeq" id="XP_042920405.1">
    <property type="nucleotide sequence ID" value="XM_043067008.1"/>
</dbReference>
<dbReference type="GO" id="GO:0030149">
    <property type="term" value="P:sphingolipid catabolic process"/>
    <property type="evidence" value="ECO:0000318"/>
    <property type="project" value="GO_Central"/>
</dbReference>
<dbReference type="AlphaFoldDB" id="A0A2K3DBC9"/>
<dbReference type="EMBL" id="CM008971">
    <property type="protein sequence ID" value="PNW77831.1"/>
    <property type="molecule type" value="Genomic_DNA"/>
</dbReference>
<evidence type="ECO:0000313" key="2">
    <source>
        <dbReference type="Proteomes" id="UP000006906"/>
    </source>
</evidence>
<organism evidence="1 2">
    <name type="scientific">Chlamydomonas reinhardtii</name>
    <name type="common">Chlamydomonas smithii</name>
    <dbReference type="NCBI Taxonomy" id="3055"/>
    <lineage>
        <taxon>Eukaryota</taxon>
        <taxon>Viridiplantae</taxon>
        <taxon>Chlorophyta</taxon>
        <taxon>core chlorophytes</taxon>
        <taxon>Chlorophyceae</taxon>
        <taxon>CS clade</taxon>
        <taxon>Chlamydomonadales</taxon>
        <taxon>Chlamydomonadaceae</taxon>
        <taxon>Chlamydomonas</taxon>
    </lineage>
</organism>
<dbReference type="KEGG" id="cre:CHLRE_10g453700v5"/>
<dbReference type="InParanoid" id="A0A2K3DBC9"/>
<proteinExistence type="predicted"/>
<dbReference type="OrthoDB" id="63514at2759"/>
<keyword evidence="2" id="KW-1185">Reference proteome</keyword>
<accession>A0A2K3DBC9</accession>
<sequence>MAQTCSHPRPTSSREDLWARLTPELIHKISSYLHPNEVITSVKLLNRETADCLHDSFRSFVLGCKQEYKWEPYRAEQPWPGRDFVAHWGRPGPWRGLSLAQRHRLLCLAASSGHLPSLDAALAQCGCTLTSGALASAAAGGSVAACERLLGAGDEGSHAASAAAAVGHMPVLRLLLDRTGLLTRASLYATSCTAAAWAGQLPALQLLLDFAAGGAKTRVIRNAAAGAFAGGQREILVWLQQAHGYSPSLGDAVAAARGGHVAVLEQLMPPVLQPDRPPAAAASAGNDSEQNRVSRTALLEAITAGCPVEVLQRHYARLWSLPARADANGELGEDAAAAAAASNIRRVLLNAVAGSGTDCWGRKLDFLLSAWGPAVVARELQKPATLAFEASLQPDYTQRLRRLHAAGMPLGVEAMEYAARFGHVDALTYLLDEAGAPVAAIDTAFVRGYVLACRPKHAVTQQLLRLLKERGYTFTAADVKMAASHRWLEESLLALIQMVVDGDTDGDDRSRWSAAFVCAAYAGAGICVLQALRARGAAVDLAAVAKGGSEEALDWAAAELEAEQEQHDGGLGGVLAPLGPSEIHWIHKRGNLAALRWLHRRGLLDGRSVSWLAGRVELGVAPAAAGGVEH</sequence>
<dbReference type="Gramene" id="PNW77831">
    <property type="protein sequence ID" value="PNW77831"/>
    <property type="gene ID" value="CHLRE_10g453700v5"/>
</dbReference>